<sequence>MKATILSFFALVAGVSANEAQLIADAINQDRALRGNPNPLDMTPEERDREMQLMCRAVRNFIPRNCVCTGDLLSLTADFVCTSPTEDCLPNIPIVGTVCSTSQVTGNIKLAPFALSATVAMKGCATGVNSDSQGELGDVCASLTATSGISGVSIDACELTIGDQTCDTCIACTTEGGSNGFGFNCDFLAAEFCVPIGLPFVGRGRMAGTSMREFTSTPIWTSVAEGAATELATTSA</sequence>
<dbReference type="InParanoid" id="A0A1Z5KJN2"/>
<accession>A0A1Z5KJN2</accession>
<gene>
    <name evidence="2" type="ORF">FisN_16Lh138</name>
</gene>
<dbReference type="Proteomes" id="UP000198406">
    <property type="component" value="Unassembled WGS sequence"/>
</dbReference>
<dbReference type="AlphaFoldDB" id="A0A1Z5KJN2"/>
<reference evidence="2 3" key="1">
    <citation type="journal article" date="2015" name="Plant Cell">
        <title>Oil accumulation by the oleaginous diatom Fistulifera solaris as revealed by the genome and transcriptome.</title>
        <authorList>
            <person name="Tanaka T."/>
            <person name="Maeda Y."/>
            <person name="Veluchamy A."/>
            <person name="Tanaka M."/>
            <person name="Abida H."/>
            <person name="Marechal E."/>
            <person name="Bowler C."/>
            <person name="Muto M."/>
            <person name="Sunaga Y."/>
            <person name="Tanaka M."/>
            <person name="Yoshino T."/>
            <person name="Taniguchi T."/>
            <person name="Fukuda Y."/>
            <person name="Nemoto M."/>
            <person name="Matsumoto M."/>
            <person name="Wong P.S."/>
            <person name="Aburatani S."/>
            <person name="Fujibuchi W."/>
        </authorList>
    </citation>
    <scope>NUCLEOTIDE SEQUENCE [LARGE SCALE GENOMIC DNA]</scope>
    <source>
        <strain evidence="2 3">JPCC DA0580</strain>
    </source>
</reference>
<feature type="chain" id="PRO_5012057543" evidence="1">
    <location>
        <begin position="18"/>
        <end position="236"/>
    </location>
</feature>
<comment type="caution">
    <text evidence="2">The sequence shown here is derived from an EMBL/GenBank/DDBJ whole genome shotgun (WGS) entry which is preliminary data.</text>
</comment>
<protein>
    <submittedName>
        <fullName evidence="2">Uncharacterized protein</fullName>
    </submittedName>
</protein>
<name>A0A1Z5KJN2_FISSO</name>
<dbReference type="EMBL" id="BDSP01000240">
    <property type="protein sequence ID" value="GAX26302.1"/>
    <property type="molecule type" value="Genomic_DNA"/>
</dbReference>
<evidence type="ECO:0000313" key="3">
    <source>
        <dbReference type="Proteomes" id="UP000198406"/>
    </source>
</evidence>
<feature type="signal peptide" evidence="1">
    <location>
        <begin position="1"/>
        <end position="17"/>
    </location>
</feature>
<proteinExistence type="predicted"/>
<evidence type="ECO:0000313" key="2">
    <source>
        <dbReference type="EMBL" id="GAX26302.1"/>
    </source>
</evidence>
<evidence type="ECO:0000256" key="1">
    <source>
        <dbReference type="SAM" id="SignalP"/>
    </source>
</evidence>
<keyword evidence="3" id="KW-1185">Reference proteome</keyword>
<keyword evidence="1" id="KW-0732">Signal</keyword>
<organism evidence="2 3">
    <name type="scientific">Fistulifera solaris</name>
    <name type="common">Oleaginous diatom</name>
    <dbReference type="NCBI Taxonomy" id="1519565"/>
    <lineage>
        <taxon>Eukaryota</taxon>
        <taxon>Sar</taxon>
        <taxon>Stramenopiles</taxon>
        <taxon>Ochrophyta</taxon>
        <taxon>Bacillariophyta</taxon>
        <taxon>Bacillariophyceae</taxon>
        <taxon>Bacillariophycidae</taxon>
        <taxon>Naviculales</taxon>
        <taxon>Naviculaceae</taxon>
        <taxon>Fistulifera</taxon>
    </lineage>
</organism>